<dbReference type="Proteomes" id="UP000032076">
    <property type="component" value="Unassembled WGS sequence"/>
</dbReference>
<accession>A0ABD4ACK5</accession>
<evidence type="ECO:0000313" key="1">
    <source>
        <dbReference type="EMBL" id="KIO74367.1"/>
    </source>
</evidence>
<sequence>MNFNIFSLGVVLKKFFTRVLEKVYTLENITQALTSDIDGQKNKNSPKTAV</sequence>
<reference evidence="1 2" key="1">
    <citation type="submission" date="2015-01" db="EMBL/GenBank/DDBJ databases">
        <title>Draft Genome Sequences of Four Bacillus thermoamylovorans Strains, Isolated From Food Products.</title>
        <authorList>
            <person name="Krawcyk A.O."/>
            <person name="Berendsen E.M."/>
            <person name="Eijlander R.T."/>
            <person name="de Jong A."/>
            <person name="Wells-Bennik M."/>
            <person name="Kuipers O.P."/>
        </authorList>
    </citation>
    <scope>NUCLEOTIDE SEQUENCE [LARGE SCALE GENOMIC DNA]</scope>
    <source>
        <strain evidence="1 2">B4167</strain>
    </source>
</reference>
<dbReference type="EMBL" id="JXLU01000004">
    <property type="protein sequence ID" value="KIO74367.1"/>
    <property type="molecule type" value="Genomic_DNA"/>
</dbReference>
<name>A0ABD4ACK5_9BACI</name>
<proteinExistence type="predicted"/>
<protein>
    <submittedName>
        <fullName evidence="1">Uncharacterized protein</fullName>
    </submittedName>
</protein>
<comment type="caution">
    <text evidence="1">The sequence shown here is derived from an EMBL/GenBank/DDBJ whole genome shotgun (WGS) entry which is preliminary data.</text>
</comment>
<gene>
    <name evidence="1" type="ORF">B4167_1495</name>
</gene>
<organism evidence="1 2">
    <name type="scientific">Caldibacillus thermoamylovorans</name>
    <dbReference type="NCBI Taxonomy" id="35841"/>
    <lineage>
        <taxon>Bacteria</taxon>
        <taxon>Bacillati</taxon>
        <taxon>Bacillota</taxon>
        <taxon>Bacilli</taxon>
        <taxon>Bacillales</taxon>
        <taxon>Bacillaceae</taxon>
        <taxon>Caldibacillus</taxon>
    </lineage>
</organism>
<evidence type="ECO:0000313" key="2">
    <source>
        <dbReference type="Proteomes" id="UP000032076"/>
    </source>
</evidence>
<dbReference type="AlphaFoldDB" id="A0ABD4ACK5"/>